<dbReference type="Proteomes" id="UP001164250">
    <property type="component" value="Chromosome 4"/>
</dbReference>
<name>A0ACC1BKI9_9ROSI</name>
<sequence>MCTLHVLAMPYPAQGHVIPLLEFSQCLARRIRVTFVNTEYKHKRVNALEENKFIGGQIRLVSIPDGMKPGKLSAALNQVLPEKLEELIEDINREESDKITCFIVDGSIGWATEVAEKMKIRRAVFWPASAAIQALSFSIPNFIDDGIIDKDGYFWPEDSTCLKWLDEQPPQSVIYVAFGSFTVFDQIQFQELALGLELTNRPFLWVVRPDITDDANEANPEGFQERVAARGQMVGWAPQQKVKSPFYCLFLEPLWLEFYHGRDESEIITREEIKNKVDQLLGDESYEARAMELKDMALESVTEGGHSNRMLSNFVEWINLSNMKISNDTSDFSSSSTTLLFISCISSSSFPGMRSTMASPPRIPYQMDSISYRILFLKCVQDPLVSVFGIDKCEPEAMLNQAL</sequence>
<proteinExistence type="predicted"/>
<keyword evidence="2" id="KW-1185">Reference proteome</keyword>
<evidence type="ECO:0000313" key="1">
    <source>
        <dbReference type="EMBL" id="KAJ0099478.1"/>
    </source>
</evidence>
<organism evidence="1 2">
    <name type="scientific">Pistacia atlantica</name>
    <dbReference type="NCBI Taxonomy" id="434234"/>
    <lineage>
        <taxon>Eukaryota</taxon>
        <taxon>Viridiplantae</taxon>
        <taxon>Streptophyta</taxon>
        <taxon>Embryophyta</taxon>
        <taxon>Tracheophyta</taxon>
        <taxon>Spermatophyta</taxon>
        <taxon>Magnoliopsida</taxon>
        <taxon>eudicotyledons</taxon>
        <taxon>Gunneridae</taxon>
        <taxon>Pentapetalae</taxon>
        <taxon>rosids</taxon>
        <taxon>malvids</taxon>
        <taxon>Sapindales</taxon>
        <taxon>Anacardiaceae</taxon>
        <taxon>Pistacia</taxon>
    </lineage>
</organism>
<accession>A0ACC1BKI9</accession>
<evidence type="ECO:0000313" key="2">
    <source>
        <dbReference type="Proteomes" id="UP001164250"/>
    </source>
</evidence>
<comment type="caution">
    <text evidence="1">The sequence shown here is derived from an EMBL/GenBank/DDBJ whole genome shotgun (WGS) entry which is preliminary data.</text>
</comment>
<protein>
    <submittedName>
        <fullName evidence="1">Uncharacterized protein</fullName>
    </submittedName>
</protein>
<dbReference type="EMBL" id="CM047900">
    <property type="protein sequence ID" value="KAJ0099478.1"/>
    <property type="molecule type" value="Genomic_DNA"/>
</dbReference>
<reference evidence="2" key="1">
    <citation type="journal article" date="2023" name="G3 (Bethesda)">
        <title>Genome assembly and association tests identify interacting loci associated with vigor, precocity, and sex in interspecific pistachio rootstocks.</title>
        <authorList>
            <person name="Palmer W."/>
            <person name="Jacygrad E."/>
            <person name="Sagayaradj S."/>
            <person name="Cavanaugh K."/>
            <person name="Han R."/>
            <person name="Bertier L."/>
            <person name="Beede B."/>
            <person name="Kafkas S."/>
            <person name="Golino D."/>
            <person name="Preece J."/>
            <person name="Michelmore R."/>
        </authorList>
    </citation>
    <scope>NUCLEOTIDE SEQUENCE [LARGE SCALE GENOMIC DNA]</scope>
</reference>
<gene>
    <name evidence="1" type="ORF">Patl1_21778</name>
</gene>